<evidence type="ECO:0000313" key="8">
    <source>
        <dbReference type="Proteomes" id="UP001148018"/>
    </source>
</evidence>
<evidence type="ECO:0000313" key="7">
    <source>
        <dbReference type="EMBL" id="KAJ3611738.1"/>
    </source>
</evidence>
<dbReference type="InterPro" id="IPR039091">
    <property type="entry name" value="AHR/AHRR"/>
</dbReference>
<protein>
    <recommendedName>
        <fullName evidence="9">AHRR</fullName>
    </recommendedName>
</protein>
<keyword evidence="5" id="KW-0539">Nucleus</keyword>
<sequence>TDVMHQNVFDYIHIDDRLGFKQQLHWAMCPPHHQGPHQGPHQEPGEQYVVSSLFQSQDPGVVPPELHCFLNRCFIARVRCLLDSTSGFLTMQFQGRLKFLPGQKKKSGSGSQLPPQLALEREEPFRRHSVNGGMGEVCEPLLLPCSTPNGAQRGQATPWTQHGQATPWTPPKDNLKYRPEGYYNQDQPLNYCKTSTGPHKGLGPGLGGGWPLRPNSGAVRTGQGSGYLPSNRMNKVNHYGKPYRLSPGCDGGRGGEVFVSRLYGNLRGPAEPDDYRVDPVKSEGGYREGSYGECYDTHPMAQLPPIKVEHDSDSENGCDPYGRPWARRDPGPVDRRYGDALFDPDTGLQLKCEADFYDRQYWARQQGKAGIGPPYLHHGHYDDYAAVDGVGAPGRLQKYDKDPGGQLGPHRGPPSDPLSSSQSVNLMDRHAYPGAHMEPHKTFMQQDYGKHNGYEFKGHGIIHSIKREPVDSPPWSEESRDVGQALMGGPRSALPCAIDTGTHRTNPYGYMQ</sequence>
<gene>
    <name evidence="7" type="ORF">NHX12_021752</name>
</gene>
<keyword evidence="8" id="KW-1185">Reference proteome</keyword>
<evidence type="ECO:0000256" key="3">
    <source>
        <dbReference type="ARBA" id="ARBA00023125"/>
    </source>
</evidence>
<keyword evidence="4" id="KW-0804">Transcription</keyword>
<reference evidence="7" key="1">
    <citation type="submission" date="2022-07" db="EMBL/GenBank/DDBJ databases">
        <title>Chromosome-level genome of Muraenolepis orangiensis.</title>
        <authorList>
            <person name="Kim J."/>
        </authorList>
    </citation>
    <scope>NUCLEOTIDE SEQUENCE</scope>
    <source>
        <strain evidence="7">KU_S4_2022</strain>
        <tissue evidence="7">Muscle</tissue>
    </source>
</reference>
<name>A0A9Q0ESQ1_9TELE</name>
<comment type="caution">
    <text evidence="7">The sequence shown here is derived from an EMBL/GenBank/DDBJ whole genome shotgun (WGS) entry which is preliminary data.</text>
</comment>
<dbReference type="GO" id="GO:0000976">
    <property type="term" value="F:transcription cis-regulatory region binding"/>
    <property type="evidence" value="ECO:0007669"/>
    <property type="project" value="TreeGrafter"/>
</dbReference>
<keyword evidence="3" id="KW-0238">DNA-binding</keyword>
<dbReference type="GO" id="GO:0034751">
    <property type="term" value="C:aryl hydrocarbon receptor complex"/>
    <property type="evidence" value="ECO:0007669"/>
    <property type="project" value="TreeGrafter"/>
</dbReference>
<feature type="non-terminal residue" evidence="7">
    <location>
        <position position="512"/>
    </location>
</feature>
<dbReference type="AlphaFoldDB" id="A0A9Q0ESQ1"/>
<dbReference type="GO" id="GO:0006805">
    <property type="term" value="P:xenobiotic metabolic process"/>
    <property type="evidence" value="ECO:0007669"/>
    <property type="project" value="InterPro"/>
</dbReference>
<comment type="subcellular location">
    <subcellularLocation>
        <location evidence="1">Nucleus</location>
    </subcellularLocation>
</comment>
<dbReference type="Proteomes" id="UP001148018">
    <property type="component" value="Unassembled WGS sequence"/>
</dbReference>
<dbReference type="OrthoDB" id="7788762at2759"/>
<dbReference type="PANTHER" id="PTHR10649">
    <property type="entry name" value="ARYL HYDROCARBON RECEPTOR"/>
    <property type="match status" value="1"/>
</dbReference>
<evidence type="ECO:0000256" key="6">
    <source>
        <dbReference type="SAM" id="MobiDB-lite"/>
    </source>
</evidence>
<dbReference type="GO" id="GO:0005634">
    <property type="term" value="C:nucleus"/>
    <property type="evidence" value="ECO:0007669"/>
    <property type="project" value="UniProtKB-SubCell"/>
</dbReference>
<feature type="region of interest" description="Disordered" evidence="6">
    <location>
        <begin position="392"/>
        <end position="422"/>
    </location>
</feature>
<dbReference type="EMBL" id="JANIIK010000037">
    <property type="protein sequence ID" value="KAJ3611738.1"/>
    <property type="molecule type" value="Genomic_DNA"/>
</dbReference>
<accession>A0A9Q0ESQ1</accession>
<proteinExistence type="predicted"/>
<organism evidence="7 8">
    <name type="scientific">Muraenolepis orangiensis</name>
    <name type="common">Patagonian moray cod</name>
    <dbReference type="NCBI Taxonomy" id="630683"/>
    <lineage>
        <taxon>Eukaryota</taxon>
        <taxon>Metazoa</taxon>
        <taxon>Chordata</taxon>
        <taxon>Craniata</taxon>
        <taxon>Vertebrata</taxon>
        <taxon>Euteleostomi</taxon>
        <taxon>Actinopterygii</taxon>
        <taxon>Neopterygii</taxon>
        <taxon>Teleostei</taxon>
        <taxon>Neoteleostei</taxon>
        <taxon>Acanthomorphata</taxon>
        <taxon>Zeiogadaria</taxon>
        <taxon>Gadariae</taxon>
        <taxon>Gadiformes</taxon>
        <taxon>Muraenolepidoidei</taxon>
        <taxon>Muraenolepididae</taxon>
        <taxon>Muraenolepis</taxon>
    </lineage>
</organism>
<dbReference type="PANTHER" id="PTHR10649:SF3">
    <property type="entry name" value="ARYL HYDROCARBON RECEPTOR REPRESSOR"/>
    <property type="match status" value="1"/>
</dbReference>
<evidence type="ECO:0000256" key="1">
    <source>
        <dbReference type="ARBA" id="ARBA00004123"/>
    </source>
</evidence>
<dbReference type="Gene3D" id="3.30.450.20">
    <property type="entry name" value="PAS domain"/>
    <property type="match status" value="1"/>
</dbReference>
<feature type="region of interest" description="Disordered" evidence="6">
    <location>
        <begin position="101"/>
        <end position="123"/>
    </location>
</feature>
<feature type="region of interest" description="Disordered" evidence="6">
    <location>
        <begin position="150"/>
        <end position="174"/>
    </location>
</feature>
<dbReference type="GO" id="GO:0004879">
    <property type="term" value="F:nuclear receptor activity"/>
    <property type="evidence" value="ECO:0007669"/>
    <property type="project" value="TreeGrafter"/>
</dbReference>
<keyword evidence="2" id="KW-0805">Transcription regulation</keyword>
<feature type="region of interest" description="Disordered" evidence="6">
    <location>
        <begin position="310"/>
        <end position="332"/>
    </location>
</feature>
<evidence type="ECO:0000256" key="2">
    <source>
        <dbReference type="ARBA" id="ARBA00023015"/>
    </source>
</evidence>
<evidence type="ECO:0008006" key="9">
    <source>
        <dbReference type="Google" id="ProtNLM"/>
    </source>
</evidence>
<feature type="compositionally biased region" description="Polar residues" evidence="6">
    <location>
        <begin position="150"/>
        <end position="167"/>
    </location>
</feature>
<evidence type="ECO:0000256" key="5">
    <source>
        <dbReference type="ARBA" id="ARBA00023242"/>
    </source>
</evidence>
<evidence type="ECO:0000256" key="4">
    <source>
        <dbReference type="ARBA" id="ARBA00023163"/>
    </source>
</evidence>